<dbReference type="PANTHER" id="PTHR38595:SF1">
    <property type="entry name" value="TYPE VI SECRETION SYSTEM COMPONENT TSSE1"/>
    <property type="match status" value="1"/>
</dbReference>
<dbReference type="EMBL" id="JAVIDL010000030">
    <property type="protein sequence ID" value="MDQ8936670.1"/>
    <property type="molecule type" value="Genomic_DNA"/>
</dbReference>
<gene>
    <name evidence="2" type="primary">tssE</name>
    <name evidence="2" type="ORF">RFH47_13175</name>
</gene>
<proteinExistence type="predicted"/>
<evidence type="ECO:0000259" key="1">
    <source>
        <dbReference type="Pfam" id="PF04965"/>
    </source>
</evidence>
<dbReference type="AlphaFoldDB" id="A0AAW8JDJ8"/>
<protein>
    <submittedName>
        <fullName evidence="2">Type VI secretion system baseplate subunit TssE</fullName>
    </submittedName>
</protein>
<dbReference type="Pfam" id="PF04965">
    <property type="entry name" value="GPW_gp25"/>
    <property type="match status" value="1"/>
</dbReference>
<dbReference type="InterPro" id="IPR007048">
    <property type="entry name" value="IraD/Gp25-like"/>
</dbReference>
<evidence type="ECO:0000313" key="3">
    <source>
        <dbReference type="Proteomes" id="UP001243844"/>
    </source>
</evidence>
<feature type="domain" description="IraD/Gp25-like" evidence="1">
    <location>
        <begin position="33"/>
        <end position="130"/>
    </location>
</feature>
<dbReference type="NCBIfam" id="TIGR03357">
    <property type="entry name" value="VI_zyme"/>
    <property type="match status" value="1"/>
</dbReference>
<name>A0AAW8JDJ8_9GAMM</name>
<dbReference type="SUPFAM" id="SSF160719">
    <property type="entry name" value="gpW/gp25-like"/>
    <property type="match status" value="1"/>
</dbReference>
<reference evidence="2" key="1">
    <citation type="submission" date="2023-08" db="EMBL/GenBank/DDBJ databases">
        <title>Emergence of clinically-relevant ST2 carbapenem-resistant Acinetobacter baumannii strains in hospital sewages in Zhejiang, East of China.</title>
        <authorList>
            <person name="Kaichao C."/>
            <person name="Zhang R."/>
        </authorList>
    </citation>
    <scope>NUCLEOTIDE SEQUENCE</scope>
    <source>
        <strain evidence="2">M-RB-37</strain>
    </source>
</reference>
<dbReference type="PANTHER" id="PTHR38595">
    <property type="entry name" value="CYTOPLASMIC PROTEIN-RELATED"/>
    <property type="match status" value="1"/>
</dbReference>
<sequence length="157" mass="17901">MELDLLYPYGFRYALFDQLLSSLEHEKGVSIQSLQDSIATDLEDLLNSRQTKIDGIQGDFELAKHSILQFGLIDFTGLSITDPLDCEKICQYIEQAITAHEPRLRQIQVRICPDNVITGELYLNIHAILNVYPISEVIKFDALLQPTKQQYIIMAKS</sequence>
<evidence type="ECO:0000313" key="2">
    <source>
        <dbReference type="EMBL" id="MDQ8936670.1"/>
    </source>
</evidence>
<organism evidence="2 3">
    <name type="scientific">Acinetobacter rudis</name>
    <dbReference type="NCBI Taxonomy" id="632955"/>
    <lineage>
        <taxon>Bacteria</taxon>
        <taxon>Pseudomonadati</taxon>
        <taxon>Pseudomonadota</taxon>
        <taxon>Gammaproteobacteria</taxon>
        <taxon>Moraxellales</taxon>
        <taxon>Moraxellaceae</taxon>
        <taxon>Acinetobacter</taxon>
    </lineage>
</organism>
<comment type="caution">
    <text evidence="2">The sequence shown here is derived from an EMBL/GenBank/DDBJ whole genome shotgun (WGS) entry which is preliminary data.</text>
</comment>
<dbReference type="Proteomes" id="UP001243844">
    <property type="component" value="Unassembled WGS sequence"/>
</dbReference>
<dbReference type="RefSeq" id="WP_308981861.1">
    <property type="nucleotide sequence ID" value="NZ_JAVIDL010000030.1"/>
</dbReference>
<accession>A0AAW8JDJ8</accession>
<dbReference type="InterPro" id="IPR053176">
    <property type="entry name" value="T6SS_TssE1-like"/>
</dbReference>
<dbReference type="InterPro" id="IPR017737">
    <property type="entry name" value="TssE1-like"/>
</dbReference>
<dbReference type="Gene3D" id="3.10.450.40">
    <property type="match status" value="1"/>
</dbReference>